<feature type="domain" description="Glycosyltransferase 2-like" evidence="2">
    <location>
        <begin position="13"/>
        <end position="175"/>
    </location>
</feature>
<keyword evidence="1" id="KW-1003">Cell membrane</keyword>
<accession>A0A9W6NEJ7</accession>
<evidence type="ECO:0000313" key="3">
    <source>
        <dbReference type="EMBL" id="GLK88764.1"/>
    </source>
</evidence>
<keyword evidence="1" id="KW-0997">Cell inner membrane</keyword>
<evidence type="ECO:0000259" key="2">
    <source>
        <dbReference type="Pfam" id="PF00535"/>
    </source>
</evidence>
<dbReference type="AlphaFoldDB" id="A0A9W6NEJ7"/>
<dbReference type="Gene3D" id="3.90.550.10">
    <property type="entry name" value="Spore Coat Polysaccharide Biosynthesis Protein SpsA, Chain A"/>
    <property type="match status" value="1"/>
</dbReference>
<dbReference type="InterPro" id="IPR029044">
    <property type="entry name" value="Nucleotide-diphossugar_trans"/>
</dbReference>
<protein>
    <submittedName>
        <fullName evidence="3">Alpha-1,3-rhamnosyltransferase WapR</fullName>
    </submittedName>
</protein>
<sequence length="291" mass="33245">MAVLGREQLPLVSVIIASYNHGAYVEQSILSVLQQTYPNVELLVVDDGSTDHSVGRIQQLQQAHGFDFRTQSNQGLSRTLNEAISRARGSLIVPFGSDDIMLPERLALQVDYMRDKPQVGICAGNIEEINELGVLLAPARPLPARRLTFDDIFMHRQPGAPAPTLMFRREALERVGGFDPAIRLEDLLIQLKITRIGFCIDVLEKVLAQYRVHPTNTYKNYRFMLENVLRTYAHFSDHPAYPHVCRRFRHSMFLKAAGTDKALAWQLLHEMPLHEWDGKTWRGLLRLLLRR</sequence>
<evidence type="ECO:0000313" key="4">
    <source>
        <dbReference type="Proteomes" id="UP001143328"/>
    </source>
</evidence>
<keyword evidence="1" id="KW-0472">Membrane</keyword>
<dbReference type="EMBL" id="BSFN01000004">
    <property type="protein sequence ID" value="GLK88764.1"/>
    <property type="molecule type" value="Genomic_DNA"/>
</dbReference>
<dbReference type="SUPFAM" id="SSF53448">
    <property type="entry name" value="Nucleotide-diphospho-sugar transferases"/>
    <property type="match status" value="1"/>
</dbReference>
<proteinExistence type="predicted"/>
<comment type="caution">
    <text evidence="3">The sequence shown here is derived from an EMBL/GenBank/DDBJ whole genome shotgun (WGS) entry which is preliminary data.</text>
</comment>
<keyword evidence="4" id="KW-1185">Reference proteome</keyword>
<reference evidence="3" key="2">
    <citation type="submission" date="2023-01" db="EMBL/GenBank/DDBJ databases">
        <authorList>
            <person name="Sun Q."/>
            <person name="Evtushenko L."/>
        </authorList>
    </citation>
    <scope>NUCLEOTIDE SEQUENCE</scope>
    <source>
        <strain evidence="3">VKM B-2935</strain>
    </source>
</reference>
<dbReference type="RefSeq" id="WP_271194981.1">
    <property type="nucleotide sequence ID" value="NZ_BSFN01000004.1"/>
</dbReference>
<dbReference type="Proteomes" id="UP001143328">
    <property type="component" value="Unassembled WGS sequence"/>
</dbReference>
<organism evidence="3 4">
    <name type="scientific">Pseudomonas turukhanskensis</name>
    <dbReference type="NCBI Taxonomy" id="1806536"/>
    <lineage>
        <taxon>Bacteria</taxon>
        <taxon>Pseudomonadati</taxon>
        <taxon>Pseudomonadota</taxon>
        <taxon>Gammaproteobacteria</taxon>
        <taxon>Pseudomonadales</taxon>
        <taxon>Pseudomonadaceae</taxon>
        <taxon>Pseudomonas</taxon>
    </lineage>
</organism>
<name>A0A9W6NEJ7_9PSED</name>
<dbReference type="Pfam" id="PF00535">
    <property type="entry name" value="Glycos_transf_2"/>
    <property type="match status" value="1"/>
</dbReference>
<dbReference type="PANTHER" id="PTHR22916">
    <property type="entry name" value="GLYCOSYLTRANSFERASE"/>
    <property type="match status" value="1"/>
</dbReference>
<gene>
    <name evidence="3" type="primary">wapR</name>
    <name evidence="3" type="ORF">GCM10017655_18260</name>
</gene>
<dbReference type="GO" id="GO:0016758">
    <property type="term" value="F:hexosyltransferase activity"/>
    <property type="evidence" value="ECO:0007669"/>
    <property type="project" value="UniProtKB-ARBA"/>
</dbReference>
<reference evidence="3" key="1">
    <citation type="journal article" date="2014" name="Int. J. Syst. Evol. Microbiol.">
        <title>Complete genome sequence of Corynebacterium casei LMG S-19264T (=DSM 44701T), isolated from a smear-ripened cheese.</title>
        <authorList>
            <consortium name="US DOE Joint Genome Institute (JGI-PGF)"/>
            <person name="Walter F."/>
            <person name="Albersmeier A."/>
            <person name="Kalinowski J."/>
            <person name="Ruckert C."/>
        </authorList>
    </citation>
    <scope>NUCLEOTIDE SEQUENCE</scope>
    <source>
        <strain evidence="3">VKM B-2935</strain>
    </source>
</reference>
<evidence type="ECO:0000256" key="1">
    <source>
        <dbReference type="ARBA" id="ARBA00022519"/>
    </source>
</evidence>
<dbReference type="PANTHER" id="PTHR22916:SF3">
    <property type="entry name" value="UDP-GLCNAC:BETAGAL BETA-1,3-N-ACETYLGLUCOSAMINYLTRANSFERASE-LIKE PROTEIN 1"/>
    <property type="match status" value="1"/>
</dbReference>
<dbReference type="InterPro" id="IPR001173">
    <property type="entry name" value="Glyco_trans_2-like"/>
</dbReference>